<protein>
    <recommendedName>
        <fullName evidence="2">DUF4283 domain-containing protein</fullName>
    </recommendedName>
</protein>
<dbReference type="EMBL" id="CAMGYJ010000003">
    <property type="protein sequence ID" value="CAI0396371.1"/>
    <property type="molecule type" value="Genomic_DNA"/>
</dbReference>
<feature type="compositionally biased region" description="Polar residues" evidence="1">
    <location>
        <begin position="240"/>
        <end position="255"/>
    </location>
</feature>
<evidence type="ECO:0000259" key="2">
    <source>
        <dbReference type="Pfam" id="PF14111"/>
    </source>
</evidence>
<accession>A0AAV0IFW2</accession>
<dbReference type="InterPro" id="IPR040256">
    <property type="entry name" value="At4g02000-like"/>
</dbReference>
<feature type="region of interest" description="Disordered" evidence="1">
    <location>
        <begin position="289"/>
        <end position="407"/>
    </location>
</feature>
<evidence type="ECO:0000256" key="1">
    <source>
        <dbReference type="SAM" id="MobiDB-lite"/>
    </source>
</evidence>
<name>A0AAV0IFW2_9ROSI</name>
<dbReference type="PANTHER" id="PTHR31286">
    <property type="entry name" value="GLYCINE-RICH CELL WALL STRUCTURAL PROTEIN 1.8-LIKE"/>
    <property type="match status" value="1"/>
</dbReference>
<dbReference type="AlphaFoldDB" id="A0AAV0IFW2"/>
<dbReference type="Pfam" id="PF14111">
    <property type="entry name" value="DUF4283"/>
    <property type="match status" value="1"/>
</dbReference>
<evidence type="ECO:0000313" key="4">
    <source>
        <dbReference type="Proteomes" id="UP001154282"/>
    </source>
</evidence>
<feature type="compositionally biased region" description="Polar residues" evidence="1">
    <location>
        <begin position="364"/>
        <end position="373"/>
    </location>
</feature>
<feature type="compositionally biased region" description="Basic and acidic residues" evidence="1">
    <location>
        <begin position="289"/>
        <end position="340"/>
    </location>
</feature>
<dbReference type="PANTHER" id="PTHR31286:SF99">
    <property type="entry name" value="DUF4283 DOMAIN-CONTAINING PROTEIN"/>
    <property type="match status" value="1"/>
</dbReference>
<feature type="domain" description="DUF4283" evidence="2">
    <location>
        <begin position="13"/>
        <end position="94"/>
    </location>
</feature>
<feature type="compositionally biased region" description="Basic and acidic residues" evidence="1">
    <location>
        <begin position="349"/>
        <end position="362"/>
    </location>
</feature>
<sequence length="407" mass="46091">MFTAAEKIRWRREWRSALVVKGLGRRVHFLPLSRRLNYLWARNGEIQITDIKNGCFLVRFKNKLDYELASSGGPWLLGDTYLTVHRWFKGFNPWTTVIKSTIVWVQLPELPVEFVNREAVMRIAARIGKPIRVDRATEMGARAQFARVCVEIDLTRPLLSQYRIEGIKYLIQYEGLENICGECGTYGQPTESCDCRQESPVIVEEEVEMVPETQQIPDPTNGRIFGEWMTVKRKERRPNQRGTNPGKQKTHYSNNPFDVLHVKEPEVPEHMHDGNQKEDGDGMNVEKETTMKEGGAERKSNKNKQKDTYKMGKDGKDKVGEEARKLNKEQNKEVQRDGSSKKAAGSKDAVGDRQKEGLREDGPVQSTKVTSGANIKGPGAGKPVEKRVEQTMQGKKGAGNLSPSGHK</sequence>
<feature type="region of interest" description="Disordered" evidence="1">
    <location>
        <begin position="229"/>
        <end position="255"/>
    </location>
</feature>
<organism evidence="3 4">
    <name type="scientific">Linum tenue</name>
    <dbReference type="NCBI Taxonomy" id="586396"/>
    <lineage>
        <taxon>Eukaryota</taxon>
        <taxon>Viridiplantae</taxon>
        <taxon>Streptophyta</taxon>
        <taxon>Embryophyta</taxon>
        <taxon>Tracheophyta</taxon>
        <taxon>Spermatophyta</taxon>
        <taxon>Magnoliopsida</taxon>
        <taxon>eudicotyledons</taxon>
        <taxon>Gunneridae</taxon>
        <taxon>Pentapetalae</taxon>
        <taxon>rosids</taxon>
        <taxon>fabids</taxon>
        <taxon>Malpighiales</taxon>
        <taxon>Linaceae</taxon>
        <taxon>Linum</taxon>
    </lineage>
</organism>
<gene>
    <name evidence="3" type="ORF">LITE_LOCUS9092</name>
</gene>
<comment type="caution">
    <text evidence="3">The sequence shown here is derived from an EMBL/GenBank/DDBJ whole genome shotgun (WGS) entry which is preliminary data.</text>
</comment>
<dbReference type="InterPro" id="IPR025558">
    <property type="entry name" value="DUF4283"/>
</dbReference>
<keyword evidence="4" id="KW-1185">Reference proteome</keyword>
<dbReference type="Proteomes" id="UP001154282">
    <property type="component" value="Unassembled WGS sequence"/>
</dbReference>
<reference evidence="3" key="1">
    <citation type="submission" date="2022-08" db="EMBL/GenBank/DDBJ databases">
        <authorList>
            <person name="Gutierrez-Valencia J."/>
        </authorList>
    </citation>
    <scope>NUCLEOTIDE SEQUENCE</scope>
</reference>
<evidence type="ECO:0000313" key="3">
    <source>
        <dbReference type="EMBL" id="CAI0396371.1"/>
    </source>
</evidence>
<proteinExistence type="predicted"/>